<dbReference type="Gene3D" id="3.10.450.50">
    <property type="match status" value="1"/>
</dbReference>
<dbReference type="AlphaFoldDB" id="A0A7X6LQC6"/>
<organism evidence="2 3">
    <name type="scientific">Corynebacterium mucifaciens</name>
    <dbReference type="NCBI Taxonomy" id="57171"/>
    <lineage>
        <taxon>Bacteria</taxon>
        <taxon>Bacillati</taxon>
        <taxon>Actinomycetota</taxon>
        <taxon>Actinomycetes</taxon>
        <taxon>Mycobacteriales</taxon>
        <taxon>Corynebacteriaceae</taxon>
        <taxon>Corynebacterium</taxon>
    </lineage>
</organism>
<comment type="caution">
    <text evidence="2">The sequence shown here is derived from an EMBL/GenBank/DDBJ whole genome shotgun (WGS) entry which is preliminary data.</text>
</comment>
<dbReference type="Pfam" id="PF17775">
    <property type="entry name" value="YchJ_M-like"/>
    <property type="match status" value="1"/>
</dbReference>
<dbReference type="Proteomes" id="UP000554284">
    <property type="component" value="Unassembled WGS sequence"/>
</dbReference>
<evidence type="ECO:0000313" key="2">
    <source>
        <dbReference type="EMBL" id="NKY68383.1"/>
    </source>
</evidence>
<sequence length="134" mass="14484">MTDAPHIPQRFARGLCPCGLGMPYDTCCGRFISGASSAPTAEALMRSRYSAYVLGDGAYVARTWADETRPTDLQVNPAGEPFTRLQVVSVSGGGPFDAEGTVEFAAHYPGGVMRERSRFERRAGSWVYVDGSVR</sequence>
<protein>
    <recommendedName>
        <fullName evidence="1">YchJ-like middle NTF2-like domain-containing protein</fullName>
    </recommendedName>
</protein>
<evidence type="ECO:0000259" key="1">
    <source>
        <dbReference type="Pfam" id="PF17775"/>
    </source>
</evidence>
<dbReference type="InterPro" id="IPR048469">
    <property type="entry name" value="YchJ-like_M"/>
</dbReference>
<accession>A0A7X6LQC6</accession>
<dbReference type="InterPro" id="IPR032710">
    <property type="entry name" value="NTF2-like_dom_sf"/>
</dbReference>
<reference evidence="2 3" key="1">
    <citation type="submission" date="2020-04" db="EMBL/GenBank/DDBJ databases">
        <title>MicrobeNet Type strains.</title>
        <authorList>
            <person name="Nicholson A.C."/>
        </authorList>
    </citation>
    <scope>NUCLEOTIDE SEQUENCE [LARGE SCALE GENOMIC DNA]</scope>
    <source>
        <strain evidence="2 3">ATCC 700355</strain>
    </source>
</reference>
<gene>
    <name evidence="2" type="ORF">HF989_03205</name>
</gene>
<proteinExistence type="predicted"/>
<feature type="domain" description="YchJ-like middle NTF2-like" evidence="1">
    <location>
        <begin position="40"/>
        <end position="131"/>
    </location>
</feature>
<evidence type="ECO:0000313" key="3">
    <source>
        <dbReference type="Proteomes" id="UP000554284"/>
    </source>
</evidence>
<dbReference type="EMBL" id="JAAXPF010000002">
    <property type="protein sequence ID" value="NKY68383.1"/>
    <property type="molecule type" value="Genomic_DNA"/>
</dbReference>
<name>A0A7X6LQC6_9CORY</name>
<dbReference type="SUPFAM" id="SSF54427">
    <property type="entry name" value="NTF2-like"/>
    <property type="match status" value="1"/>
</dbReference>